<evidence type="ECO:0000256" key="1">
    <source>
        <dbReference type="SAM" id="Coils"/>
    </source>
</evidence>
<comment type="caution">
    <text evidence="2">The sequence shown here is derived from an EMBL/GenBank/DDBJ whole genome shotgun (WGS) entry which is preliminary data.</text>
</comment>
<name>A0A0F9LD18_9ZZZZ</name>
<accession>A0A0F9LD18</accession>
<protein>
    <submittedName>
        <fullName evidence="2">Uncharacterized protein</fullName>
    </submittedName>
</protein>
<proteinExistence type="predicted"/>
<gene>
    <name evidence="2" type="ORF">LCGC14_1215260</name>
</gene>
<evidence type="ECO:0000313" key="2">
    <source>
        <dbReference type="EMBL" id="KKM92754.1"/>
    </source>
</evidence>
<feature type="coiled-coil region" evidence="1">
    <location>
        <begin position="51"/>
        <end position="114"/>
    </location>
</feature>
<reference evidence="2" key="1">
    <citation type="journal article" date="2015" name="Nature">
        <title>Complex archaea that bridge the gap between prokaryotes and eukaryotes.</title>
        <authorList>
            <person name="Spang A."/>
            <person name="Saw J.H."/>
            <person name="Jorgensen S.L."/>
            <person name="Zaremba-Niedzwiedzka K."/>
            <person name="Martijn J."/>
            <person name="Lind A.E."/>
            <person name="van Eijk R."/>
            <person name="Schleper C."/>
            <person name="Guy L."/>
            <person name="Ettema T.J."/>
        </authorList>
    </citation>
    <scope>NUCLEOTIDE SEQUENCE</scope>
</reference>
<dbReference type="EMBL" id="LAZR01006352">
    <property type="protein sequence ID" value="KKM92754.1"/>
    <property type="molecule type" value="Genomic_DNA"/>
</dbReference>
<dbReference type="AlphaFoldDB" id="A0A0F9LD18"/>
<keyword evidence="1" id="KW-0175">Coiled coil</keyword>
<sequence length="257" mass="28814">MSVKLGLGFNHNNEALSLNSAISNITIEDLDVIEHEITVLEEFVSFKSKQLEDHASMLDSVKASIAQMEAEEHAKIIAEERLHLENAQLLEDRATHLSNEAISLDAEVADVEKELSSAVEVQLEIKLDLDIAFADWYKHSEEYFHSQTVYTQASILQSNLPEITQKQESSIILAKELALDESARVLLDIIQESSSASSDCINNWYDELEVLKEKALSYGLYSSNNPGEIIKRLNSVEEALWKLEQNSVKGEIEALVI</sequence>
<organism evidence="2">
    <name type="scientific">marine sediment metagenome</name>
    <dbReference type="NCBI Taxonomy" id="412755"/>
    <lineage>
        <taxon>unclassified sequences</taxon>
        <taxon>metagenomes</taxon>
        <taxon>ecological metagenomes</taxon>
    </lineage>
</organism>